<dbReference type="CDD" id="cd00537">
    <property type="entry name" value="MTHFR"/>
    <property type="match status" value="1"/>
</dbReference>
<gene>
    <name evidence="13" type="primary">metF</name>
    <name evidence="13" type="ORF">PZA18_02650</name>
</gene>
<evidence type="ECO:0000256" key="5">
    <source>
        <dbReference type="ARBA" id="ARBA00022630"/>
    </source>
</evidence>
<dbReference type="GO" id="GO:0004489">
    <property type="term" value="F:methylenetetrahydrofolate reductase [NAD(P)H] activity"/>
    <property type="evidence" value="ECO:0007669"/>
    <property type="project" value="UniProtKB-EC"/>
</dbReference>
<evidence type="ECO:0000256" key="6">
    <source>
        <dbReference type="ARBA" id="ARBA00022827"/>
    </source>
</evidence>
<evidence type="ECO:0000256" key="12">
    <source>
        <dbReference type="RuleBase" id="RU003862"/>
    </source>
</evidence>
<dbReference type="EC" id="1.5.1.54" evidence="12"/>
<organism evidence="13 14">
    <name type="scientific">Parachitinimonas caeni</name>
    <dbReference type="NCBI Taxonomy" id="3031301"/>
    <lineage>
        <taxon>Bacteria</taxon>
        <taxon>Pseudomonadati</taxon>
        <taxon>Pseudomonadota</taxon>
        <taxon>Betaproteobacteria</taxon>
        <taxon>Neisseriales</taxon>
        <taxon>Chitinibacteraceae</taxon>
        <taxon>Parachitinimonas</taxon>
    </lineage>
</organism>
<dbReference type="EMBL" id="JARRAF010000002">
    <property type="protein sequence ID" value="MDK2122947.1"/>
    <property type="molecule type" value="Genomic_DNA"/>
</dbReference>
<dbReference type="Pfam" id="PF02219">
    <property type="entry name" value="MTHFR"/>
    <property type="match status" value="1"/>
</dbReference>
<keyword evidence="8" id="KW-0520">NAD</keyword>
<keyword evidence="6 12" id="KW-0274">FAD</keyword>
<name>A0ABT7DSA2_9NEIS</name>
<evidence type="ECO:0000256" key="10">
    <source>
        <dbReference type="ARBA" id="ARBA00034478"/>
    </source>
</evidence>
<dbReference type="InterPro" id="IPR029041">
    <property type="entry name" value="FAD-linked_oxidoreductase-like"/>
</dbReference>
<comment type="caution">
    <text evidence="13">The sequence shown here is derived from an EMBL/GenBank/DDBJ whole genome shotgun (WGS) entry which is preliminary data.</text>
</comment>
<protein>
    <recommendedName>
        <fullName evidence="12">Methylenetetrahydrofolate reductase</fullName>
        <ecNumber evidence="12">1.5.1.54</ecNumber>
    </recommendedName>
</protein>
<keyword evidence="4" id="KW-0028">Amino-acid biosynthesis</keyword>
<keyword evidence="7 12" id="KW-0560">Oxidoreductase</keyword>
<accession>A0ABT7DSA2</accession>
<evidence type="ECO:0000256" key="1">
    <source>
        <dbReference type="ARBA" id="ARBA00001974"/>
    </source>
</evidence>
<comment type="pathway">
    <text evidence="2 12">One-carbon metabolism; tetrahydrofolate interconversion.</text>
</comment>
<comment type="cofactor">
    <cofactor evidence="1 12">
        <name>FAD</name>
        <dbReference type="ChEBI" id="CHEBI:57692"/>
    </cofactor>
</comment>
<keyword evidence="5 12" id="KW-0285">Flavoprotein</keyword>
<evidence type="ECO:0000256" key="8">
    <source>
        <dbReference type="ARBA" id="ARBA00023027"/>
    </source>
</evidence>
<evidence type="ECO:0000256" key="7">
    <source>
        <dbReference type="ARBA" id="ARBA00023002"/>
    </source>
</evidence>
<keyword evidence="14" id="KW-1185">Reference proteome</keyword>
<comment type="similarity">
    <text evidence="3 12">Belongs to the methylenetetrahydrofolate reductase family.</text>
</comment>
<proteinExistence type="inferred from homology"/>
<reference evidence="13" key="1">
    <citation type="submission" date="2023-03" db="EMBL/GenBank/DDBJ databases">
        <title>Chitinimonas shenzhenensis gen. nov., sp. nov., a novel member of family Burkholderiaceae isolated from activated sludge collected in Shen Zhen, China.</title>
        <authorList>
            <person name="Wang X."/>
        </authorList>
    </citation>
    <scope>NUCLEOTIDE SEQUENCE</scope>
    <source>
        <strain evidence="13">DQS-5</strain>
    </source>
</reference>
<dbReference type="RefSeq" id="WP_284099234.1">
    <property type="nucleotide sequence ID" value="NZ_JARRAF010000002.1"/>
</dbReference>
<evidence type="ECO:0000256" key="9">
    <source>
        <dbReference type="ARBA" id="ARBA00023167"/>
    </source>
</evidence>
<dbReference type="PANTHER" id="PTHR45754:SF3">
    <property type="entry name" value="METHYLENETETRAHYDROFOLATE REDUCTASE (NADPH)"/>
    <property type="match status" value="1"/>
</dbReference>
<dbReference type="InterPro" id="IPR003171">
    <property type="entry name" value="Mehydrof_redctse-like"/>
</dbReference>
<dbReference type="SUPFAM" id="SSF51730">
    <property type="entry name" value="FAD-linked oxidoreductase"/>
    <property type="match status" value="1"/>
</dbReference>
<dbReference type="Proteomes" id="UP001172778">
    <property type="component" value="Unassembled WGS sequence"/>
</dbReference>
<evidence type="ECO:0000256" key="4">
    <source>
        <dbReference type="ARBA" id="ARBA00022605"/>
    </source>
</evidence>
<comment type="pathway">
    <text evidence="10">Amino-acid biosynthesis; L-methionine biosynthesis via de novo pathway.</text>
</comment>
<comment type="catalytic activity">
    <reaction evidence="11">
        <text>(6S)-5-methyl-5,6,7,8-tetrahydrofolate + NAD(+) = (6R)-5,10-methylene-5,6,7,8-tetrahydrofolate + NADH + H(+)</text>
        <dbReference type="Rhea" id="RHEA:19821"/>
        <dbReference type="ChEBI" id="CHEBI:15378"/>
        <dbReference type="ChEBI" id="CHEBI:15636"/>
        <dbReference type="ChEBI" id="CHEBI:18608"/>
        <dbReference type="ChEBI" id="CHEBI:57540"/>
        <dbReference type="ChEBI" id="CHEBI:57945"/>
        <dbReference type="EC" id="1.5.1.54"/>
    </reaction>
    <physiologicalReaction direction="right-to-left" evidence="11">
        <dbReference type="Rhea" id="RHEA:19823"/>
    </physiologicalReaction>
</comment>
<evidence type="ECO:0000313" key="14">
    <source>
        <dbReference type="Proteomes" id="UP001172778"/>
    </source>
</evidence>
<dbReference type="InterPro" id="IPR004620">
    <property type="entry name" value="MTHF_reductase_bac"/>
</dbReference>
<sequence length="276" mass="30612">MSQRTFSFEFFPPKTADGIEKLRNTRKQLGQLKPSFFSVTFGAGGTTQQGTLDTVAEIQREGFEAAPHLSCIGSTRANIAHLLRTYRELGIRRIVALRGDIPSGMVEVGEFRYANELVEFIRAEHGDWFHIEIAAYPEFHPQARSAHDDLQNFKRKADAGASSAITQYFFNADAYFAFVDECQAMGLTLPIVPGIMPINNFTQLCRFSDSCGAEVPRWLRLKMQSYGDDTASIKSLGLDVVTDLCDRLLTSGAPGLHFYTLNGAGAVSTIWQRLGL</sequence>
<evidence type="ECO:0000256" key="2">
    <source>
        <dbReference type="ARBA" id="ARBA00004777"/>
    </source>
</evidence>
<dbReference type="Gene3D" id="3.20.20.220">
    <property type="match status" value="1"/>
</dbReference>
<dbReference type="PANTHER" id="PTHR45754">
    <property type="entry name" value="METHYLENETETRAHYDROFOLATE REDUCTASE"/>
    <property type="match status" value="1"/>
</dbReference>
<evidence type="ECO:0000256" key="11">
    <source>
        <dbReference type="ARBA" id="ARBA00048628"/>
    </source>
</evidence>
<keyword evidence="9" id="KW-0486">Methionine biosynthesis</keyword>
<evidence type="ECO:0000256" key="3">
    <source>
        <dbReference type="ARBA" id="ARBA00006743"/>
    </source>
</evidence>
<dbReference type="NCBIfam" id="TIGR00676">
    <property type="entry name" value="fadh2"/>
    <property type="match status" value="1"/>
</dbReference>
<evidence type="ECO:0000313" key="13">
    <source>
        <dbReference type="EMBL" id="MDK2122947.1"/>
    </source>
</evidence>